<name>A0ABD3RIW5_9LAMI</name>
<evidence type="ECO:0000259" key="7">
    <source>
        <dbReference type="PROSITE" id="PS50066"/>
    </source>
</evidence>
<keyword evidence="4" id="KW-0804">Transcription</keyword>
<dbReference type="FunFam" id="3.40.1810.10:FF:000006">
    <property type="entry name" value="Agamous-like MADS-box protein AGL62"/>
    <property type="match status" value="1"/>
</dbReference>
<accession>A0ABD3RIW5</accession>
<sequence length="185" mass="21233">MGEINLNNASKKTMGREKIEIAKIKIKTRLQVAFSKRRSGLFRKASELSLLCGAKIAILVQSPAGKIFTFGNPSVDSVLNHFQTGRVNFSAGFGANNNFSSRRRYDEAMRKLDRENMIKNRMKEKVEEGNTFWWDKSIEGLELHELEEYLEALEELESNVLNKMDNYTSWVNSNSDDFHVRYIGS</sequence>
<feature type="domain" description="MADS-box" evidence="7">
    <location>
        <begin position="14"/>
        <end position="74"/>
    </location>
</feature>
<comment type="subcellular location">
    <subcellularLocation>
        <location evidence="1">Nucleus</location>
    </subcellularLocation>
</comment>
<dbReference type="EMBL" id="JBJXBP010000008">
    <property type="protein sequence ID" value="KAL3812949.1"/>
    <property type="molecule type" value="Genomic_DNA"/>
</dbReference>
<reference evidence="8 9" key="1">
    <citation type="submission" date="2024-12" db="EMBL/GenBank/DDBJ databases">
        <title>The unique morphological basis and parallel evolutionary history of personate flowers in Penstemon.</title>
        <authorList>
            <person name="Depatie T.H."/>
            <person name="Wessinger C.A."/>
        </authorList>
    </citation>
    <scope>NUCLEOTIDE SEQUENCE [LARGE SCALE GENOMIC DNA]</scope>
    <source>
        <strain evidence="8">WTNN_2</strain>
        <tissue evidence="8">Leaf</tissue>
    </source>
</reference>
<proteinExistence type="predicted"/>
<evidence type="ECO:0000256" key="1">
    <source>
        <dbReference type="ARBA" id="ARBA00004123"/>
    </source>
</evidence>
<keyword evidence="5" id="KW-0539">Nucleus</keyword>
<evidence type="ECO:0000256" key="6">
    <source>
        <dbReference type="SAM" id="Coils"/>
    </source>
</evidence>
<dbReference type="GO" id="GO:0003677">
    <property type="term" value="F:DNA binding"/>
    <property type="evidence" value="ECO:0007669"/>
    <property type="project" value="UniProtKB-KW"/>
</dbReference>
<dbReference type="Gene3D" id="3.40.1810.10">
    <property type="entry name" value="Transcription factor, MADS-box"/>
    <property type="match status" value="1"/>
</dbReference>
<dbReference type="InterPro" id="IPR002100">
    <property type="entry name" value="TF_MADSbox"/>
</dbReference>
<organism evidence="8 9">
    <name type="scientific">Penstemon smallii</name>
    <dbReference type="NCBI Taxonomy" id="265156"/>
    <lineage>
        <taxon>Eukaryota</taxon>
        <taxon>Viridiplantae</taxon>
        <taxon>Streptophyta</taxon>
        <taxon>Embryophyta</taxon>
        <taxon>Tracheophyta</taxon>
        <taxon>Spermatophyta</taxon>
        <taxon>Magnoliopsida</taxon>
        <taxon>eudicotyledons</taxon>
        <taxon>Gunneridae</taxon>
        <taxon>Pentapetalae</taxon>
        <taxon>asterids</taxon>
        <taxon>lamiids</taxon>
        <taxon>Lamiales</taxon>
        <taxon>Plantaginaceae</taxon>
        <taxon>Cheloneae</taxon>
        <taxon>Penstemon</taxon>
    </lineage>
</organism>
<evidence type="ECO:0000256" key="3">
    <source>
        <dbReference type="ARBA" id="ARBA00023125"/>
    </source>
</evidence>
<comment type="caution">
    <text evidence="8">The sequence shown here is derived from an EMBL/GenBank/DDBJ whole genome shotgun (WGS) entry which is preliminary data.</text>
</comment>
<dbReference type="GO" id="GO:0005634">
    <property type="term" value="C:nucleus"/>
    <property type="evidence" value="ECO:0007669"/>
    <property type="project" value="UniProtKB-SubCell"/>
</dbReference>
<dbReference type="InterPro" id="IPR036879">
    <property type="entry name" value="TF_MADSbox_sf"/>
</dbReference>
<keyword evidence="9" id="KW-1185">Reference proteome</keyword>
<protein>
    <recommendedName>
        <fullName evidence="7">MADS-box domain-containing protein</fullName>
    </recommendedName>
</protein>
<evidence type="ECO:0000313" key="8">
    <source>
        <dbReference type="EMBL" id="KAL3812949.1"/>
    </source>
</evidence>
<dbReference type="AlphaFoldDB" id="A0ABD3RIW5"/>
<dbReference type="PROSITE" id="PS50066">
    <property type="entry name" value="MADS_BOX_2"/>
    <property type="match status" value="1"/>
</dbReference>
<dbReference type="PANTHER" id="PTHR11945:SF776">
    <property type="entry name" value="AGAMOUS-LIKE 50-RELATED"/>
    <property type="match status" value="1"/>
</dbReference>
<dbReference type="Proteomes" id="UP001634393">
    <property type="component" value="Unassembled WGS sequence"/>
</dbReference>
<keyword evidence="2" id="KW-0805">Transcription regulation</keyword>
<dbReference type="PANTHER" id="PTHR11945">
    <property type="entry name" value="MADS BOX PROTEIN"/>
    <property type="match status" value="1"/>
</dbReference>
<evidence type="ECO:0000256" key="4">
    <source>
        <dbReference type="ARBA" id="ARBA00023163"/>
    </source>
</evidence>
<evidence type="ECO:0000256" key="2">
    <source>
        <dbReference type="ARBA" id="ARBA00023015"/>
    </source>
</evidence>
<dbReference type="SUPFAM" id="SSF55455">
    <property type="entry name" value="SRF-like"/>
    <property type="match status" value="1"/>
</dbReference>
<evidence type="ECO:0000313" key="9">
    <source>
        <dbReference type="Proteomes" id="UP001634393"/>
    </source>
</evidence>
<dbReference type="SMART" id="SM00432">
    <property type="entry name" value="MADS"/>
    <property type="match status" value="1"/>
</dbReference>
<feature type="coiled-coil region" evidence="6">
    <location>
        <begin position="105"/>
        <end position="166"/>
    </location>
</feature>
<keyword evidence="6" id="KW-0175">Coiled coil</keyword>
<evidence type="ECO:0000256" key="5">
    <source>
        <dbReference type="ARBA" id="ARBA00023242"/>
    </source>
</evidence>
<keyword evidence="3" id="KW-0238">DNA-binding</keyword>
<dbReference type="PRINTS" id="PR00404">
    <property type="entry name" value="MADSDOMAIN"/>
</dbReference>
<dbReference type="Pfam" id="PF00319">
    <property type="entry name" value="SRF-TF"/>
    <property type="match status" value="1"/>
</dbReference>
<gene>
    <name evidence="8" type="ORF">ACJIZ3_014217</name>
</gene>